<dbReference type="KEGG" id="vni:VIBNI_B1883"/>
<dbReference type="Gene3D" id="1.25.40.10">
    <property type="entry name" value="Tetratricopeptide repeat domain"/>
    <property type="match status" value="1"/>
</dbReference>
<dbReference type="PATRIC" id="fig|1260221.3.peg.5458"/>
<sequence length="211" mass="23435">MYSRFLLGISIVGLSGCAIDSKIDHPCLNGYLYSKKFIDSQFVEAWQLIDTYGVQDGCDKALPILESAVIDNEYVDLAALYYDYCTSSVGRIIYYNSSSIYSGEDRGDGLSLDELYWIRDMSSCRKPVEQFAAGLFYLNGYHVEKNTDAAIFLLNSAARSGYGHAQFQLALALMEIGEEDNAKLWLAKAVESGYTKASNLLEALEIIEASE</sequence>
<protein>
    <recommendedName>
        <fullName evidence="3">Sel1 repeat family protein</fullName>
    </recommendedName>
</protein>
<keyword evidence="2" id="KW-1185">Reference proteome</keyword>
<dbReference type="RefSeq" id="WP_022562006.1">
    <property type="nucleotide sequence ID" value="NC_022543.1"/>
</dbReference>
<dbReference type="EMBL" id="FO203527">
    <property type="protein sequence ID" value="CCO61603.1"/>
    <property type="molecule type" value="Genomic_DNA"/>
</dbReference>
<reference evidence="1 2" key="1">
    <citation type="journal article" date="2013" name="ISME J.">
        <title>Comparative genomics of pathogenic lineages of Vibrio nigripulchritudo identifies virulence-associated traits.</title>
        <authorList>
            <person name="Goudenege D."/>
            <person name="Labreuche Y."/>
            <person name="Krin E."/>
            <person name="Ansquer D."/>
            <person name="Mangenot S."/>
            <person name="Calteau A."/>
            <person name="Medigue C."/>
            <person name="Mazel D."/>
            <person name="Polz M.F."/>
            <person name="Le Roux F."/>
        </authorList>
    </citation>
    <scope>NUCLEOTIDE SEQUENCE [LARGE SCALE GENOMIC DNA]</scope>
    <source>
        <strain evidence="2">SnF1</strain>
    </source>
</reference>
<gene>
    <name evidence="1" type="ORF">VIBNI_B1883</name>
</gene>
<organism evidence="1 2">
    <name type="scientific">Vibrio nigripulchritudo</name>
    <dbReference type="NCBI Taxonomy" id="28173"/>
    <lineage>
        <taxon>Bacteria</taxon>
        <taxon>Pseudomonadati</taxon>
        <taxon>Pseudomonadota</taxon>
        <taxon>Gammaproteobacteria</taxon>
        <taxon>Vibrionales</taxon>
        <taxon>Vibrionaceae</taxon>
        <taxon>Vibrio</taxon>
    </lineage>
</organism>
<dbReference type="STRING" id="28173.VIBNI_B1883"/>
<dbReference type="InterPro" id="IPR006597">
    <property type="entry name" value="Sel1-like"/>
</dbReference>
<name>U4KES1_9VIBR</name>
<proteinExistence type="predicted"/>
<dbReference type="PROSITE" id="PS51257">
    <property type="entry name" value="PROKAR_LIPOPROTEIN"/>
    <property type="match status" value="1"/>
</dbReference>
<dbReference type="SUPFAM" id="SSF81901">
    <property type="entry name" value="HCP-like"/>
    <property type="match status" value="1"/>
</dbReference>
<dbReference type="SMART" id="SM00671">
    <property type="entry name" value="SEL1"/>
    <property type="match status" value="2"/>
</dbReference>
<evidence type="ECO:0000313" key="2">
    <source>
        <dbReference type="Proteomes" id="UP000016895"/>
    </source>
</evidence>
<dbReference type="AlphaFoldDB" id="U4KES1"/>
<dbReference type="OrthoDB" id="5915770at2"/>
<dbReference type="InterPro" id="IPR011990">
    <property type="entry name" value="TPR-like_helical_dom_sf"/>
</dbReference>
<dbReference type="eggNOG" id="ENOG5032BHB">
    <property type="taxonomic scope" value="Bacteria"/>
</dbReference>
<evidence type="ECO:0008006" key="3">
    <source>
        <dbReference type="Google" id="ProtNLM"/>
    </source>
</evidence>
<accession>U4KES1</accession>
<evidence type="ECO:0000313" key="1">
    <source>
        <dbReference type="EMBL" id="CCO61603.1"/>
    </source>
</evidence>
<dbReference type="Proteomes" id="UP000016895">
    <property type="component" value="Chromosome 2"/>
</dbReference>